<dbReference type="InterPro" id="IPR017930">
    <property type="entry name" value="Myb_dom"/>
</dbReference>
<dbReference type="Gene3D" id="1.10.10.60">
    <property type="entry name" value="Homeodomain-like"/>
    <property type="match status" value="1"/>
</dbReference>
<dbReference type="GO" id="GO:0010468">
    <property type="term" value="P:regulation of gene expression"/>
    <property type="evidence" value="ECO:0007669"/>
    <property type="project" value="UniProtKB-ARBA"/>
</dbReference>
<feature type="domain" description="HTH myb-type" evidence="6">
    <location>
        <begin position="64"/>
        <end position="124"/>
    </location>
</feature>
<reference evidence="7 8" key="1">
    <citation type="submission" date="2024-11" db="EMBL/GenBank/DDBJ databases">
        <title>Chromosome-level genome assembly of Eucalyptus globulus Labill. provides insights into its genome evolution.</title>
        <authorList>
            <person name="Li X."/>
        </authorList>
    </citation>
    <scope>NUCLEOTIDE SEQUENCE [LARGE SCALE GENOMIC DNA]</scope>
    <source>
        <strain evidence="7">CL2024</strain>
        <tissue evidence="7">Fresh tender leaves</tissue>
    </source>
</reference>
<evidence type="ECO:0000256" key="2">
    <source>
        <dbReference type="ARBA" id="ARBA00023015"/>
    </source>
</evidence>
<comment type="subcellular location">
    <subcellularLocation>
        <location evidence="1">Nucleus</location>
    </subcellularLocation>
</comment>
<evidence type="ECO:0000256" key="4">
    <source>
        <dbReference type="ARBA" id="ARBA00023242"/>
    </source>
</evidence>
<feature type="compositionally biased region" description="Basic and acidic residues" evidence="5">
    <location>
        <begin position="1"/>
        <end position="13"/>
    </location>
</feature>
<dbReference type="InterPro" id="IPR046955">
    <property type="entry name" value="PHR1-like"/>
</dbReference>
<dbReference type="PANTHER" id="PTHR31314">
    <property type="entry name" value="MYB FAMILY TRANSCRIPTION FACTOR PHL7-LIKE"/>
    <property type="match status" value="1"/>
</dbReference>
<dbReference type="SUPFAM" id="SSF46689">
    <property type="entry name" value="Homeodomain-like"/>
    <property type="match status" value="1"/>
</dbReference>
<dbReference type="AlphaFoldDB" id="A0ABD3KQV4"/>
<evidence type="ECO:0000256" key="3">
    <source>
        <dbReference type="ARBA" id="ARBA00023163"/>
    </source>
</evidence>
<evidence type="ECO:0000313" key="7">
    <source>
        <dbReference type="EMBL" id="KAL3742186.1"/>
    </source>
</evidence>
<keyword evidence="2" id="KW-0805">Transcription regulation</keyword>
<proteinExistence type="predicted"/>
<sequence length="293" mass="32847">MVHGEESFLKRSDSPSSSVVIVDGPSSESSDLRGNRMRDHGTLALLPLGTINQQQLSPVRPYVRSKTPRLRWTPELHQRFTLAVERLGGEDRATPKMVLQIMGVKGLTISHVKSHLQMYRSMKHEQIEQEAEAAGRKNERGRSVAYSAHIHHWDAVYHQHHHRHQSNLVNLTMNNYITSYKNHENHRASGLALQNNSVRTKGYVNQQGRNIETSAGKGCPSSYIIFKDLLKSCKSPESKEKEGALKDVETENACKINHSGGENSAKKRIVDCTSMTTLSLNSAVHEVTLDLTL</sequence>
<evidence type="ECO:0000313" key="8">
    <source>
        <dbReference type="Proteomes" id="UP001634007"/>
    </source>
</evidence>
<dbReference type="Pfam" id="PF00249">
    <property type="entry name" value="Myb_DNA-binding"/>
    <property type="match status" value="1"/>
</dbReference>
<gene>
    <name evidence="7" type="ORF">ACJRO7_017638</name>
</gene>
<organism evidence="7 8">
    <name type="scientific">Eucalyptus globulus</name>
    <name type="common">Tasmanian blue gum</name>
    <dbReference type="NCBI Taxonomy" id="34317"/>
    <lineage>
        <taxon>Eukaryota</taxon>
        <taxon>Viridiplantae</taxon>
        <taxon>Streptophyta</taxon>
        <taxon>Embryophyta</taxon>
        <taxon>Tracheophyta</taxon>
        <taxon>Spermatophyta</taxon>
        <taxon>Magnoliopsida</taxon>
        <taxon>eudicotyledons</taxon>
        <taxon>Gunneridae</taxon>
        <taxon>Pentapetalae</taxon>
        <taxon>rosids</taxon>
        <taxon>malvids</taxon>
        <taxon>Myrtales</taxon>
        <taxon>Myrtaceae</taxon>
        <taxon>Myrtoideae</taxon>
        <taxon>Eucalypteae</taxon>
        <taxon>Eucalyptus</taxon>
    </lineage>
</organism>
<dbReference type="InterPro" id="IPR001005">
    <property type="entry name" value="SANT/Myb"/>
</dbReference>
<protein>
    <recommendedName>
        <fullName evidence="6">HTH myb-type domain-containing protein</fullName>
    </recommendedName>
</protein>
<dbReference type="InterPro" id="IPR009057">
    <property type="entry name" value="Homeodomain-like_sf"/>
</dbReference>
<dbReference type="InterPro" id="IPR006447">
    <property type="entry name" value="Myb_dom_plants"/>
</dbReference>
<evidence type="ECO:0000256" key="1">
    <source>
        <dbReference type="ARBA" id="ARBA00004123"/>
    </source>
</evidence>
<dbReference type="NCBIfam" id="TIGR01557">
    <property type="entry name" value="myb_SHAQKYF"/>
    <property type="match status" value="1"/>
</dbReference>
<accession>A0ABD3KQV4</accession>
<dbReference type="Proteomes" id="UP001634007">
    <property type="component" value="Unassembled WGS sequence"/>
</dbReference>
<keyword evidence="3" id="KW-0804">Transcription</keyword>
<dbReference type="GO" id="GO:0005634">
    <property type="term" value="C:nucleus"/>
    <property type="evidence" value="ECO:0007669"/>
    <property type="project" value="UniProtKB-SubCell"/>
</dbReference>
<feature type="region of interest" description="Disordered" evidence="5">
    <location>
        <begin position="1"/>
        <end position="35"/>
    </location>
</feature>
<evidence type="ECO:0000256" key="5">
    <source>
        <dbReference type="SAM" id="MobiDB-lite"/>
    </source>
</evidence>
<keyword evidence="4" id="KW-0539">Nucleus</keyword>
<name>A0ABD3KQV4_EUCGL</name>
<dbReference type="FunFam" id="1.10.10.60:FF:000002">
    <property type="entry name" value="Myb family transcription factor"/>
    <property type="match status" value="1"/>
</dbReference>
<evidence type="ECO:0000259" key="6">
    <source>
        <dbReference type="PROSITE" id="PS51294"/>
    </source>
</evidence>
<dbReference type="PROSITE" id="PS51294">
    <property type="entry name" value="HTH_MYB"/>
    <property type="match status" value="1"/>
</dbReference>
<feature type="compositionally biased region" description="Low complexity" evidence="5">
    <location>
        <begin position="14"/>
        <end position="27"/>
    </location>
</feature>
<dbReference type="PANTHER" id="PTHR31314:SF84">
    <property type="entry name" value="HOMEODOMAIN-LIKE SUPERFAMILY PROTEIN-RELATED"/>
    <property type="match status" value="1"/>
</dbReference>
<keyword evidence="8" id="KW-1185">Reference proteome</keyword>
<dbReference type="EMBL" id="JBJKBG010000004">
    <property type="protein sequence ID" value="KAL3742186.1"/>
    <property type="molecule type" value="Genomic_DNA"/>
</dbReference>
<comment type="caution">
    <text evidence="7">The sequence shown here is derived from an EMBL/GenBank/DDBJ whole genome shotgun (WGS) entry which is preliminary data.</text>
</comment>